<evidence type="ECO:0000313" key="4">
    <source>
        <dbReference type="EMBL" id="KAI3429653.1"/>
    </source>
</evidence>
<keyword evidence="5" id="KW-1185">Reference proteome</keyword>
<dbReference type="GO" id="GO:0006979">
    <property type="term" value="P:response to oxidative stress"/>
    <property type="evidence" value="ECO:0007669"/>
    <property type="project" value="InterPro"/>
</dbReference>
<reference evidence="4" key="1">
    <citation type="journal article" date="2019" name="Plant J.">
        <title>Chlorella vulgaris genome assembly and annotation reveals the molecular basis for metabolic acclimation to high light conditions.</title>
        <authorList>
            <person name="Cecchin M."/>
            <person name="Marcolungo L."/>
            <person name="Rossato M."/>
            <person name="Girolomoni L."/>
            <person name="Cosentino E."/>
            <person name="Cuine S."/>
            <person name="Li-Beisson Y."/>
            <person name="Delledonne M."/>
            <person name="Ballottari M."/>
        </authorList>
    </citation>
    <scope>NUCLEOTIDE SEQUENCE</scope>
    <source>
        <strain evidence="4">211/11P</strain>
    </source>
</reference>
<dbReference type="AlphaFoldDB" id="A0A9D4YW88"/>
<evidence type="ECO:0008006" key="6">
    <source>
        <dbReference type="Google" id="ProtNLM"/>
    </source>
</evidence>
<dbReference type="InterPro" id="IPR029760">
    <property type="entry name" value="GPX_CS"/>
</dbReference>
<dbReference type="CDD" id="cd00340">
    <property type="entry name" value="GSH_Peroxidase"/>
    <property type="match status" value="1"/>
</dbReference>
<dbReference type="SUPFAM" id="SSF52833">
    <property type="entry name" value="Thioredoxin-like"/>
    <property type="match status" value="1"/>
</dbReference>
<dbReference type="PANTHER" id="PTHR11592">
    <property type="entry name" value="GLUTATHIONE PEROXIDASE"/>
    <property type="match status" value="1"/>
</dbReference>
<dbReference type="InterPro" id="IPR000889">
    <property type="entry name" value="Glutathione_peroxidase"/>
</dbReference>
<dbReference type="PANTHER" id="PTHR11592:SF78">
    <property type="entry name" value="GLUTATHIONE PEROXIDASE"/>
    <property type="match status" value="1"/>
</dbReference>
<dbReference type="Proteomes" id="UP001055712">
    <property type="component" value="Unassembled WGS sequence"/>
</dbReference>
<reference evidence="4" key="2">
    <citation type="submission" date="2020-11" db="EMBL/GenBank/DDBJ databases">
        <authorList>
            <person name="Cecchin M."/>
            <person name="Marcolungo L."/>
            <person name="Rossato M."/>
            <person name="Girolomoni L."/>
            <person name="Cosentino E."/>
            <person name="Cuine S."/>
            <person name="Li-Beisson Y."/>
            <person name="Delledonne M."/>
            <person name="Ballottari M."/>
        </authorList>
    </citation>
    <scope>NUCLEOTIDE SEQUENCE</scope>
    <source>
        <strain evidence="4">211/11P</strain>
        <tissue evidence="4">Whole cell</tissue>
    </source>
</reference>
<dbReference type="Gene3D" id="3.40.30.10">
    <property type="entry name" value="Glutaredoxin"/>
    <property type="match status" value="1"/>
</dbReference>
<gene>
    <name evidence="4" type="ORF">D9Q98_005738</name>
</gene>
<dbReference type="InterPro" id="IPR036249">
    <property type="entry name" value="Thioredoxin-like_sf"/>
</dbReference>
<dbReference type="PROSITE" id="PS00763">
    <property type="entry name" value="GLUTATHIONE_PEROXID_2"/>
    <property type="match status" value="1"/>
</dbReference>
<dbReference type="GO" id="GO:0004601">
    <property type="term" value="F:peroxidase activity"/>
    <property type="evidence" value="ECO:0007669"/>
    <property type="project" value="UniProtKB-KW"/>
</dbReference>
<dbReference type="OrthoDB" id="446890at2759"/>
<comment type="similarity">
    <text evidence="1">Belongs to the glutathione peroxidase family.</text>
</comment>
<proteinExistence type="inferred from homology"/>
<keyword evidence="2" id="KW-0575">Peroxidase</keyword>
<comment type="caution">
    <text evidence="4">The sequence shown here is derived from an EMBL/GenBank/DDBJ whole genome shotgun (WGS) entry which is preliminary data.</text>
</comment>
<keyword evidence="3" id="KW-0560">Oxidoreductase</keyword>
<dbReference type="PROSITE" id="PS51355">
    <property type="entry name" value="GLUTATHIONE_PEROXID_3"/>
    <property type="match status" value="1"/>
</dbReference>
<evidence type="ECO:0000256" key="2">
    <source>
        <dbReference type="ARBA" id="ARBA00022559"/>
    </source>
</evidence>
<sequence>MRATASSEHQDAMPYASSGRRQVLVAGAAVFAGGLILPSQQLARAAEPDSIFDLSALMFDEEVQLSKYRGQVLLVMNVAYDKYKSEGFNIIAFPCNQFGGQAPGTSQYEREWAWRKFGFEFDVFDKIEVNGPGTHPVYQALKRKQPGRIPWNYTKFLVDKDGVARKRYSPVFDPADAEDDIRLLLAGRSPLPEECASHPGRKVCKVDL</sequence>
<organism evidence="4 5">
    <name type="scientific">Chlorella vulgaris</name>
    <name type="common">Green alga</name>
    <dbReference type="NCBI Taxonomy" id="3077"/>
    <lineage>
        <taxon>Eukaryota</taxon>
        <taxon>Viridiplantae</taxon>
        <taxon>Chlorophyta</taxon>
        <taxon>core chlorophytes</taxon>
        <taxon>Trebouxiophyceae</taxon>
        <taxon>Chlorellales</taxon>
        <taxon>Chlorellaceae</taxon>
        <taxon>Chlorella clade</taxon>
        <taxon>Chlorella</taxon>
    </lineage>
</organism>
<dbReference type="EMBL" id="SIDB01000008">
    <property type="protein sequence ID" value="KAI3429653.1"/>
    <property type="molecule type" value="Genomic_DNA"/>
</dbReference>
<evidence type="ECO:0000313" key="5">
    <source>
        <dbReference type="Proteomes" id="UP001055712"/>
    </source>
</evidence>
<dbReference type="Pfam" id="PF00255">
    <property type="entry name" value="GSHPx"/>
    <property type="match status" value="1"/>
</dbReference>
<accession>A0A9D4YW88</accession>
<evidence type="ECO:0000256" key="1">
    <source>
        <dbReference type="ARBA" id="ARBA00006926"/>
    </source>
</evidence>
<protein>
    <recommendedName>
        <fullName evidence="6">Glutathione peroxidase</fullName>
    </recommendedName>
</protein>
<evidence type="ECO:0000256" key="3">
    <source>
        <dbReference type="ARBA" id="ARBA00023002"/>
    </source>
</evidence>
<name>A0A9D4YW88_CHLVU</name>